<dbReference type="OrthoDB" id="8114763at2"/>
<proteinExistence type="predicted"/>
<reference evidence="2 3" key="1">
    <citation type="submission" date="2019-03" db="EMBL/GenBank/DDBJ databases">
        <title>Genomic Encyclopedia of Type Strains, Phase III (KMG-III): the genomes of soil and plant-associated and newly described type strains.</title>
        <authorList>
            <person name="Whitman W."/>
        </authorList>
    </citation>
    <scope>NUCLEOTIDE SEQUENCE [LARGE SCALE GENOMIC DNA]</scope>
    <source>
        <strain evidence="2 3">VKM Ac-2575</strain>
    </source>
</reference>
<dbReference type="AlphaFoldDB" id="A0A4R7SY51"/>
<evidence type="ECO:0000313" key="3">
    <source>
        <dbReference type="Proteomes" id="UP000295151"/>
    </source>
</evidence>
<feature type="domain" description="DUF4440" evidence="1">
    <location>
        <begin position="13"/>
        <end position="116"/>
    </location>
</feature>
<protein>
    <submittedName>
        <fullName evidence="2">Uncharacterized protein DUF4440</fullName>
    </submittedName>
</protein>
<sequence length="129" mass="14092">MGVAETRDEVVAAALERADALARRDAERLLALLHPDFHWTSHRGEQFDRERYVASNTSGPLVWHTQVLTDIEVVVVAGDAAVLRCVVTDQVDSGSGVESFRMPMTQTWVLVAGRWVCLAGHAGPRLATA</sequence>
<gene>
    <name evidence="2" type="ORF">EV138_6429</name>
</gene>
<dbReference type="Proteomes" id="UP000295151">
    <property type="component" value="Unassembled WGS sequence"/>
</dbReference>
<dbReference type="Gene3D" id="3.10.450.50">
    <property type="match status" value="1"/>
</dbReference>
<name>A0A4R7SY51_9ACTN</name>
<keyword evidence="3" id="KW-1185">Reference proteome</keyword>
<accession>A0A4R7SY51</accession>
<dbReference type="EMBL" id="SOCE01000002">
    <property type="protein sequence ID" value="TDU83965.1"/>
    <property type="molecule type" value="Genomic_DNA"/>
</dbReference>
<evidence type="ECO:0000259" key="1">
    <source>
        <dbReference type="Pfam" id="PF14534"/>
    </source>
</evidence>
<dbReference type="InterPro" id="IPR032710">
    <property type="entry name" value="NTF2-like_dom_sf"/>
</dbReference>
<dbReference type="InterPro" id="IPR027843">
    <property type="entry name" value="DUF4440"/>
</dbReference>
<dbReference type="SUPFAM" id="SSF54427">
    <property type="entry name" value="NTF2-like"/>
    <property type="match status" value="1"/>
</dbReference>
<organism evidence="2 3">
    <name type="scientific">Kribbella voronezhensis</name>
    <dbReference type="NCBI Taxonomy" id="2512212"/>
    <lineage>
        <taxon>Bacteria</taxon>
        <taxon>Bacillati</taxon>
        <taxon>Actinomycetota</taxon>
        <taxon>Actinomycetes</taxon>
        <taxon>Propionibacteriales</taxon>
        <taxon>Kribbellaceae</taxon>
        <taxon>Kribbella</taxon>
    </lineage>
</organism>
<comment type="caution">
    <text evidence="2">The sequence shown here is derived from an EMBL/GenBank/DDBJ whole genome shotgun (WGS) entry which is preliminary data.</text>
</comment>
<evidence type="ECO:0000313" key="2">
    <source>
        <dbReference type="EMBL" id="TDU83965.1"/>
    </source>
</evidence>
<dbReference type="Pfam" id="PF14534">
    <property type="entry name" value="DUF4440"/>
    <property type="match status" value="1"/>
</dbReference>